<reference evidence="1 2" key="1">
    <citation type="journal article" date="2021" name="Elife">
        <title>Chloroplast acquisition without the gene transfer in kleptoplastic sea slugs, Plakobranchus ocellatus.</title>
        <authorList>
            <person name="Maeda T."/>
            <person name="Takahashi S."/>
            <person name="Yoshida T."/>
            <person name="Shimamura S."/>
            <person name="Takaki Y."/>
            <person name="Nagai Y."/>
            <person name="Toyoda A."/>
            <person name="Suzuki Y."/>
            <person name="Arimoto A."/>
            <person name="Ishii H."/>
            <person name="Satoh N."/>
            <person name="Nishiyama T."/>
            <person name="Hasebe M."/>
            <person name="Maruyama T."/>
            <person name="Minagawa J."/>
            <person name="Obokata J."/>
            <person name="Shigenobu S."/>
        </authorList>
    </citation>
    <scope>NUCLEOTIDE SEQUENCE [LARGE SCALE GENOMIC DNA]</scope>
</reference>
<evidence type="ECO:0000313" key="2">
    <source>
        <dbReference type="Proteomes" id="UP000735302"/>
    </source>
</evidence>
<keyword evidence="2" id="KW-1185">Reference proteome</keyword>
<dbReference type="AlphaFoldDB" id="A0AAV3Y9H0"/>
<organism evidence="1 2">
    <name type="scientific">Plakobranchus ocellatus</name>
    <dbReference type="NCBI Taxonomy" id="259542"/>
    <lineage>
        <taxon>Eukaryota</taxon>
        <taxon>Metazoa</taxon>
        <taxon>Spiralia</taxon>
        <taxon>Lophotrochozoa</taxon>
        <taxon>Mollusca</taxon>
        <taxon>Gastropoda</taxon>
        <taxon>Heterobranchia</taxon>
        <taxon>Euthyneura</taxon>
        <taxon>Panpulmonata</taxon>
        <taxon>Sacoglossa</taxon>
        <taxon>Placobranchoidea</taxon>
        <taxon>Plakobranchidae</taxon>
        <taxon>Plakobranchus</taxon>
    </lineage>
</organism>
<dbReference type="Proteomes" id="UP000735302">
    <property type="component" value="Unassembled WGS sequence"/>
</dbReference>
<accession>A0AAV3Y9H0</accession>
<protein>
    <submittedName>
        <fullName evidence="1">Uncharacterized protein</fullName>
    </submittedName>
</protein>
<comment type="caution">
    <text evidence="1">The sequence shown here is derived from an EMBL/GenBank/DDBJ whole genome shotgun (WGS) entry which is preliminary data.</text>
</comment>
<sequence>MGTWTTQRINESAQRSAGTLLSRVRAPPLAPWPDGGPKSLRSPCCRLAIHKNQSTDPQTCPHSTVFFIICFISQCAGLCRLCPPAALCHLSHTVLPMGSCVHHQSAVLRYIVAKGSCLGFYVAVKIKRQFCT</sequence>
<gene>
    <name evidence="1" type="ORF">PoB_000594700</name>
</gene>
<proteinExistence type="predicted"/>
<evidence type="ECO:0000313" key="1">
    <source>
        <dbReference type="EMBL" id="GFN79441.1"/>
    </source>
</evidence>
<name>A0AAV3Y9H0_9GAST</name>
<dbReference type="EMBL" id="BLXT01000663">
    <property type="protein sequence ID" value="GFN79441.1"/>
    <property type="molecule type" value="Genomic_DNA"/>
</dbReference>